<dbReference type="EMBL" id="RWHX01000007">
    <property type="protein sequence ID" value="RSK84075.1"/>
    <property type="molecule type" value="Genomic_DNA"/>
</dbReference>
<dbReference type="AlphaFoldDB" id="A0A0B5FLX8"/>
<protein>
    <submittedName>
        <fullName evidence="2">Uncharacterized protein</fullName>
    </submittedName>
</protein>
<evidence type="ECO:0000313" key="3">
    <source>
        <dbReference type="Proteomes" id="UP000270216"/>
    </source>
</evidence>
<dbReference type="RefSeq" id="WP_042117328.1">
    <property type="nucleotide sequence ID" value="NZ_CABPSX010000003.1"/>
</dbReference>
<evidence type="ECO:0000313" key="4">
    <source>
        <dbReference type="Proteomes" id="UP000364291"/>
    </source>
</evidence>
<keyword evidence="3" id="KW-1185">Reference proteome</keyword>
<dbReference type="Proteomes" id="UP000364291">
    <property type="component" value="Unassembled WGS sequence"/>
</dbReference>
<dbReference type="Proteomes" id="UP000270216">
    <property type="component" value="Unassembled WGS sequence"/>
</dbReference>
<dbReference type="OrthoDB" id="7263223at2"/>
<dbReference type="EMBL" id="CABPSX010000003">
    <property type="protein sequence ID" value="VVG70904.1"/>
    <property type="molecule type" value="Genomic_DNA"/>
</dbReference>
<reference evidence="2 4" key="2">
    <citation type="submission" date="2019-08" db="EMBL/GenBank/DDBJ databases">
        <authorList>
            <person name="Peeters C."/>
        </authorList>
    </citation>
    <scope>NUCLEOTIDE SEQUENCE [LARGE SCALE GENOMIC DNA]</scope>
    <source>
        <strain evidence="2 4">LMG 18089</strain>
    </source>
</reference>
<dbReference type="Pfam" id="PF09655">
    <property type="entry name" value="Nitr_red_assoc"/>
    <property type="match status" value="1"/>
</dbReference>
<evidence type="ECO:0000313" key="2">
    <source>
        <dbReference type="EMBL" id="VVG70904.1"/>
    </source>
</evidence>
<proteinExistence type="predicted"/>
<dbReference type="GeneID" id="47013228"/>
<dbReference type="InterPro" id="IPR013481">
    <property type="entry name" value="NarM"/>
</dbReference>
<evidence type="ECO:0000313" key="1">
    <source>
        <dbReference type="EMBL" id="RSK84075.1"/>
    </source>
</evidence>
<accession>A0A0B5FLX8</accession>
<name>A0A0B5FLX8_9BURK</name>
<organism evidence="2 4">
    <name type="scientific">Pandoraea apista</name>
    <dbReference type="NCBI Taxonomy" id="93218"/>
    <lineage>
        <taxon>Bacteria</taxon>
        <taxon>Pseudomonadati</taxon>
        <taxon>Pseudomonadota</taxon>
        <taxon>Betaproteobacteria</taxon>
        <taxon>Burkholderiales</taxon>
        <taxon>Burkholderiaceae</taxon>
        <taxon>Pandoraea</taxon>
    </lineage>
</organism>
<dbReference type="STRING" id="93218.XM39_03975"/>
<reference evidence="1 3" key="1">
    <citation type="submission" date="2018-12" db="EMBL/GenBank/DDBJ databases">
        <title>Whole genome sequence of a Pandoraea apista isolate from a patient with cystic fibrosis.</title>
        <authorList>
            <person name="Kenna D.T."/>
            <person name="Turton J.F."/>
        </authorList>
    </citation>
    <scope>NUCLEOTIDE SEQUENCE [LARGE SCALE GENOMIC DNA]</scope>
    <source>
        <strain evidence="1 3">Pa13324</strain>
    </source>
</reference>
<sequence>MHLYQRLPIFVFEIEACENLKFITMAIRFNLDRNGQHVSLADWQRLPQEARETLASCMPGDDDFSARLDEIARDHLGQAVERSVDPASTAWQDVNALPPGLLRQCELADLLPPDVGDWATLTPFRRYVLAKLSRRDTLNHCFVPAMLEFGLAQTQAEL</sequence>
<dbReference type="KEGG" id="papi:SG18_03975"/>
<gene>
    <name evidence="1" type="ORF">EJE83_06675</name>
    <name evidence="2" type="ORF">PAP18089_01875</name>
</gene>